<dbReference type="Proteomes" id="UP000472270">
    <property type="component" value="Unassembled WGS sequence"/>
</dbReference>
<evidence type="ECO:0000313" key="9">
    <source>
        <dbReference type="Proteomes" id="UP000472270"/>
    </source>
</evidence>
<keyword evidence="5" id="KW-1133">Transmembrane helix</keyword>
<dbReference type="AlphaFoldDB" id="A0A673K0Z8"/>
<dbReference type="GO" id="GO:0005886">
    <property type="term" value="C:plasma membrane"/>
    <property type="evidence" value="ECO:0007669"/>
    <property type="project" value="TreeGrafter"/>
</dbReference>
<evidence type="ECO:0000256" key="4">
    <source>
        <dbReference type="ARBA" id="ARBA00022692"/>
    </source>
</evidence>
<evidence type="ECO:0000256" key="7">
    <source>
        <dbReference type="ARBA" id="ARBA00023136"/>
    </source>
</evidence>
<dbReference type="PANTHER" id="PTHR11629">
    <property type="entry name" value="VACUOLAR PROTON ATPASES"/>
    <property type="match status" value="1"/>
</dbReference>
<dbReference type="GO" id="GO:0033179">
    <property type="term" value="C:proton-transporting V-type ATPase, V0 domain"/>
    <property type="evidence" value="ECO:0007669"/>
    <property type="project" value="InterPro"/>
</dbReference>
<proteinExistence type="inferred from homology"/>
<comment type="subcellular location">
    <subcellularLocation>
        <location evidence="1">Membrane</location>
        <topology evidence="1">Multi-pass membrane protein</topology>
    </subcellularLocation>
</comment>
<evidence type="ECO:0000256" key="6">
    <source>
        <dbReference type="ARBA" id="ARBA00023065"/>
    </source>
</evidence>
<accession>A0A673K0Z8</accession>
<evidence type="ECO:0000256" key="5">
    <source>
        <dbReference type="ARBA" id="ARBA00022989"/>
    </source>
</evidence>
<name>A0A673K0Z8_9TELE</name>
<organism evidence="8 9">
    <name type="scientific">Sinocyclocheilus rhinocerous</name>
    <dbReference type="NCBI Taxonomy" id="307959"/>
    <lineage>
        <taxon>Eukaryota</taxon>
        <taxon>Metazoa</taxon>
        <taxon>Chordata</taxon>
        <taxon>Craniata</taxon>
        <taxon>Vertebrata</taxon>
        <taxon>Euteleostomi</taxon>
        <taxon>Actinopterygii</taxon>
        <taxon>Neopterygii</taxon>
        <taxon>Teleostei</taxon>
        <taxon>Ostariophysi</taxon>
        <taxon>Cypriniformes</taxon>
        <taxon>Cyprinidae</taxon>
        <taxon>Cyprininae</taxon>
        <taxon>Sinocyclocheilus</taxon>
    </lineage>
</organism>
<dbReference type="PANTHER" id="PTHR11629:SF90">
    <property type="entry name" value="V-TYPE PROTON ATPASE SUBUNIT A"/>
    <property type="match status" value="1"/>
</dbReference>
<keyword evidence="4" id="KW-0812">Transmembrane</keyword>
<dbReference type="GO" id="GO:0046961">
    <property type="term" value="F:proton-transporting ATPase activity, rotational mechanism"/>
    <property type="evidence" value="ECO:0007669"/>
    <property type="project" value="InterPro"/>
</dbReference>
<comment type="similarity">
    <text evidence="2">Belongs to the V-ATPase 116 kDa subunit family.</text>
</comment>
<dbReference type="InterPro" id="IPR002490">
    <property type="entry name" value="V-ATPase_116kDa_su"/>
</dbReference>
<dbReference type="GO" id="GO:0051117">
    <property type="term" value="F:ATPase binding"/>
    <property type="evidence" value="ECO:0007669"/>
    <property type="project" value="TreeGrafter"/>
</dbReference>
<keyword evidence="6" id="KW-0406">Ion transport</keyword>
<evidence type="ECO:0000256" key="2">
    <source>
        <dbReference type="ARBA" id="ARBA00009904"/>
    </source>
</evidence>
<evidence type="ECO:0000256" key="3">
    <source>
        <dbReference type="ARBA" id="ARBA00022448"/>
    </source>
</evidence>
<keyword evidence="3" id="KW-0813">Transport</keyword>
<evidence type="ECO:0000313" key="8">
    <source>
        <dbReference type="Ensembl" id="ENSSRHP00000056481.1"/>
    </source>
</evidence>
<sequence length="74" mass="8481">MSSLFRSEEMRLVQLFFQTEAAHNCINELVHLGLVQFKDVSNLSESWCNSISKAICEGCEEMERILSKKVCILL</sequence>
<dbReference type="GO" id="GO:0007035">
    <property type="term" value="P:vacuolar acidification"/>
    <property type="evidence" value="ECO:0007669"/>
    <property type="project" value="TreeGrafter"/>
</dbReference>
<reference evidence="8" key="1">
    <citation type="submission" date="2025-08" db="UniProtKB">
        <authorList>
            <consortium name="Ensembl"/>
        </authorList>
    </citation>
    <scope>IDENTIFICATION</scope>
</reference>
<dbReference type="Ensembl" id="ENSSRHT00000058062.1">
    <property type="protein sequence ID" value="ENSSRHP00000056481.1"/>
    <property type="gene ID" value="ENSSRHG00000028345.1"/>
</dbReference>
<keyword evidence="9" id="KW-1185">Reference proteome</keyword>
<evidence type="ECO:0000256" key="1">
    <source>
        <dbReference type="ARBA" id="ARBA00004141"/>
    </source>
</evidence>
<keyword evidence="7" id="KW-0472">Membrane</keyword>
<reference evidence="8" key="2">
    <citation type="submission" date="2025-09" db="UniProtKB">
        <authorList>
            <consortium name="Ensembl"/>
        </authorList>
    </citation>
    <scope>IDENTIFICATION</scope>
</reference>
<protein>
    <submittedName>
        <fullName evidence="8">Uncharacterized protein</fullName>
    </submittedName>
</protein>
<dbReference type="GO" id="GO:0016471">
    <property type="term" value="C:vacuolar proton-transporting V-type ATPase complex"/>
    <property type="evidence" value="ECO:0007669"/>
    <property type="project" value="TreeGrafter"/>
</dbReference>